<sequence>MRLVHHSDGETRTLAENVSRREDHRTLAENVEEAEGPLAQALGVMFRRSLPEGYALVFPFDEPASRTIHTLFVFVALDVLWMVDDEVTKVERLRPFRGLAHGLADTVVELPAGAAEGVEPGDTVEMEG</sequence>
<accession>A0A8T4GZ75</accession>
<name>A0A8T4GZ75_9EURY</name>
<dbReference type="Gene3D" id="2.60.120.1140">
    <property type="entry name" value="Protein of unknown function DUF192"/>
    <property type="match status" value="1"/>
</dbReference>
<dbReference type="InterPro" id="IPR003795">
    <property type="entry name" value="DUF192"/>
</dbReference>
<dbReference type="InterPro" id="IPR038695">
    <property type="entry name" value="Saro_0823-like_sf"/>
</dbReference>
<keyword evidence="2" id="KW-1185">Reference proteome</keyword>
<dbReference type="AlphaFoldDB" id="A0A8T4GZ75"/>
<dbReference type="OrthoDB" id="64208at2157"/>
<dbReference type="Pfam" id="PF02643">
    <property type="entry name" value="DUF192"/>
    <property type="match status" value="1"/>
</dbReference>
<dbReference type="Proteomes" id="UP000823736">
    <property type="component" value="Unassembled WGS sequence"/>
</dbReference>
<gene>
    <name evidence="1" type="ORF">J2753_002808</name>
</gene>
<organism evidence="1 2">
    <name type="scientific">Halolamina salifodinae</name>
    <dbReference type="NCBI Taxonomy" id="1202767"/>
    <lineage>
        <taxon>Archaea</taxon>
        <taxon>Methanobacteriati</taxon>
        <taxon>Methanobacteriota</taxon>
        <taxon>Stenosarchaea group</taxon>
        <taxon>Halobacteria</taxon>
        <taxon>Halobacteriales</taxon>
        <taxon>Haloferacaceae</taxon>
    </lineage>
</organism>
<reference evidence="1" key="1">
    <citation type="submission" date="2021-03" db="EMBL/GenBank/DDBJ databases">
        <title>Genomic Encyclopedia of Type Strains, Phase IV (KMG-IV): sequencing the most valuable type-strain genomes for metagenomic binning, comparative biology and taxonomic classification.</title>
        <authorList>
            <person name="Goeker M."/>
        </authorList>
    </citation>
    <scope>NUCLEOTIDE SEQUENCE</scope>
    <source>
        <strain evidence="1">DSM 26232</strain>
    </source>
</reference>
<evidence type="ECO:0000313" key="2">
    <source>
        <dbReference type="Proteomes" id="UP000823736"/>
    </source>
</evidence>
<proteinExistence type="predicted"/>
<dbReference type="RefSeq" id="WP_209492629.1">
    <property type="nucleotide sequence ID" value="NZ_JAGGLC010000007.1"/>
</dbReference>
<protein>
    <submittedName>
        <fullName evidence="1">Uncharacterized membrane protein (UPF0127 family)</fullName>
    </submittedName>
</protein>
<comment type="caution">
    <text evidence="1">The sequence shown here is derived from an EMBL/GenBank/DDBJ whole genome shotgun (WGS) entry which is preliminary data.</text>
</comment>
<evidence type="ECO:0000313" key="1">
    <source>
        <dbReference type="EMBL" id="MBP1988286.1"/>
    </source>
</evidence>
<dbReference type="EMBL" id="JAGGLC010000007">
    <property type="protein sequence ID" value="MBP1988286.1"/>
    <property type="molecule type" value="Genomic_DNA"/>
</dbReference>